<dbReference type="Gene3D" id="3.20.20.450">
    <property type="entry name" value="EAL domain"/>
    <property type="match status" value="1"/>
</dbReference>
<dbReference type="PANTHER" id="PTHR33121">
    <property type="entry name" value="CYCLIC DI-GMP PHOSPHODIESTERASE PDEF"/>
    <property type="match status" value="1"/>
</dbReference>
<accession>A0A1I6KA01</accession>
<name>A0A1I6KA01_9SPHN</name>
<dbReference type="InterPro" id="IPR001633">
    <property type="entry name" value="EAL_dom"/>
</dbReference>
<proteinExistence type="predicted"/>
<dbReference type="EMBL" id="FOZG01000001">
    <property type="protein sequence ID" value="SFR87974.1"/>
    <property type="molecule type" value="Genomic_DNA"/>
</dbReference>
<dbReference type="SMART" id="SM00052">
    <property type="entry name" value="EAL"/>
    <property type="match status" value="1"/>
</dbReference>
<dbReference type="AlphaFoldDB" id="A0A1I6KA01"/>
<dbReference type="Pfam" id="PF00563">
    <property type="entry name" value="EAL"/>
    <property type="match status" value="1"/>
</dbReference>
<evidence type="ECO:0000313" key="3">
    <source>
        <dbReference type="Proteomes" id="UP000198824"/>
    </source>
</evidence>
<dbReference type="Proteomes" id="UP000198824">
    <property type="component" value="Unassembled WGS sequence"/>
</dbReference>
<dbReference type="PROSITE" id="PS50883">
    <property type="entry name" value="EAL"/>
    <property type="match status" value="1"/>
</dbReference>
<dbReference type="InterPro" id="IPR035919">
    <property type="entry name" value="EAL_sf"/>
</dbReference>
<keyword evidence="3" id="KW-1185">Reference proteome</keyword>
<dbReference type="SUPFAM" id="SSF141868">
    <property type="entry name" value="EAL domain-like"/>
    <property type="match status" value="1"/>
</dbReference>
<dbReference type="PANTHER" id="PTHR33121:SF15">
    <property type="entry name" value="BLUE LIGHT- AND TEMPERATURE-REGULATED ANTIREPRESSOR BLUF"/>
    <property type="match status" value="1"/>
</dbReference>
<evidence type="ECO:0000259" key="1">
    <source>
        <dbReference type="PROSITE" id="PS50883"/>
    </source>
</evidence>
<dbReference type="GO" id="GO:0071111">
    <property type="term" value="F:cyclic-guanylate-specific phosphodiesterase activity"/>
    <property type="evidence" value="ECO:0007669"/>
    <property type="project" value="InterPro"/>
</dbReference>
<dbReference type="InterPro" id="IPR050706">
    <property type="entry name" value="Cyclic-di-GMP_PDE-like"/>
</dbReference>
<evidence type="ECO:0000313" key="2">
    <source>
        <dbReference type="EMBL" id="SFR87974.1"/>
    </source>
</evidence>
<gene>
    <name evidence="2" type="ORF">SAMN05192580_1485</name>
</gene>
<feature type="domain" description="EAL" evidence="1">
    <location>
        <begin position="3"/>
        <end position="253"/>
    </location>
</feature>
<organism evidence="2 3">
    <name type="scientific">Sphingomonas jatrophae</name>
    <dbReference type="NCBI Taxonomy" id="1166337"/>
    <lineage>
        <taxon>Bacteria</taxon>
        <taxon>Pseudomonadati</taxon>
        <taxon>Pseudomonadota</taxon>
        <taxon>Alphaproteobacteria</taxon>
        <taxon>Sphingomonadales</taxon>
        <taxon>Sphingomonadaceae</taxon>
        <taxon>Sphingomonas</taxon>
    </lineage>
</organism>
<reference evidence="2 3" key="1">
    <citation type="submission" date="2016-10" db="EMBL/GenBank/DDBJ databases">
        <authorList>
            <person name="de Groot N.N."/>
        </authorList>
    </citation>
    <scope>NUCLEOTIDE SEQUENCE [LARGE SCALE GENOMIC DNA]</scope>
    <source>
        <strain evidence="2 3">S5-249</strain>
    </source>
</reference>
<protein>
    <submittedName>
        <fullName evidence="2">EAL domain, c-di-GMP-specific phosphodiesterase class I (Or its enzymatically inactive variant)</fullName>
    </submittedName>
</protein>
<dbReference type="CDD" id="cd01948">
    <property type="entry name" value="EAL"/>
    <property type="match status" value="1"/>
</dbReference>
<dbReference type="STRING" id="1166337.SAMN05192580_1485"/>
<sequence length="254" mass="28247">MEMRRICNGCRDGVDFEIPFTMAFQPIVDTDKGLAFAYEALIRGSSGEGALSVLSRVTEANRYSFDQACRVHAIESALTAGLMDTEARLSINFLPNAVYSPMACIQLTLRTAQAVGMPIDRLIFEFTENEQMGSPEHVASIIDTYKRIGFSVAIDDFGAGHSGLDMFARFVPDEIKLDMELVRGIDTDPRRRAIVRSVVSMCRELNTLLIAEGIETAAEAATLRDLGVRYHQGYWYAKPSIASLPPSRPDWRLR</sequence>